<comment type="cofactor">
    <cofactor evidence="2">
        <name>FAD</name>
        <dbReference type="ChEBI" id="CHEBI:57692"/>
    </cofactor>
</comment>
<dbReference type="Gene3D" id="3.30.560.10">
    <property type="entry name" value="Glucose Oxidase, domain 3"/>
    <property type="match status" value="1"/>
</dbReference>
<dbReference type="Gene3D" id="3.50.50.60">
    <property type="entry name" value="FAD/NAD(P)-binding domain"/>
    <property type="match status" value="1"/>
</dbReference>
<dbReference type="SUPFAM" id="SSF54373">
    <property type="entry name" value="FAD-linked reductases, C-terminal domain"/>
    <property type="match status" value="1"/>
</dbReference>
<gene>
    <name evidence="4" type="ORF">L9F63_012232</name>
</gene>
<evidence type="ECO:0000256" key="2">
    <source>
        <dbReference type="PIRSR" id="PIRSR000137-2"/>
    </source>
</evidence>
<organism evidence="4 5">
    <name type="scientific">Diploptera punctata</name>
    <name type="common">Pacific beetle cockroach</name>
    <dbReference type="NCBI Taxonomy" id="6984"/>
    <lineage>
        <taxon>Eukaryota</taxon>
        <taxon>Metazoa</taxon>
        <taxon>Ecdysozoa</taxon>
        <taxon>Arthropoda</taxon>
        <taxon>Hexapoda</taxon>
        <taxon>Insecta</taxon>
        <taxon>Pterygota</taxon>
        <taxon>Neoptera</taxon>
        <taxon>Polyneoptera</taxon>
        <taxon>Dictyoptera</taxon>
        <taxon>Blattodea</taxon>
        <taxon>Blaberoidea</taxon>
        <taxon>Blaberidae</taxon>
        <taxon>Diplopterinae</taxon>
        <taxon>Diploptera</taxon>
    </lineage>
</organism>
<dbReference type="AlphaFoldDB" id="A0AAD8ADS2"/>
<dbReference type="PANTHER" id="PTHR11552">
    <property type="entry name" value="GLUCOSE-METHANOL-CHOLINE GMC OXIDOREDUCTASE"/>
    <property type="match status" value="1"/>
</dbReference>
<evidence type="ECO:0000313" key="5">
    <source>
        <dbReference type="Proteomes" id="UP001233999"/>
    </source>
</evidence>
<dbReference type="EMBL" id="JASPKZ010001964">
    <property type="protein sequence ID" value="KAJ9596746.1"/>
    <property type="molecule type" value="Genomic_DNA"/>
</dbReference>
<dbReference type="Pfam" id="PF00732">
    <property type="entry name" value="GMC_oxred_N"/>
    <property type="match status" value="1"/>
</dbReference>
<dbReference type="PANTHER" id="PTHR11552:SF217">
    <property type="entry name" value="GLUCOSE DEHYDROGENASE [FAD, QUINONE]"/>
    <property type="match status" value="1"/>
</dbReference>
<dbReference type="PIRSF" id="PIRSF000137">
    <property type="entry name" value="Alcohol_oxidase"/>
    <property type="match status" value="1"/>
</dbReference>
<proteinExistence type="inferred from homology"/>
<name>A0AAD8ADS2_DIPPU</name>
<dbReference type="InterPro" id="IPR036188">
    <property type="entry name" value="FAD/NAD-bd_sf"/>
</dbReference>
<dbReference type="Pfam" id="PF05199">
    <property type="entry name" value="GMC_oxred_C"/>
    <property type="match status" value="1"/>
</dbReference>
<evidence type="ECO:0000259" key="3">
    <source>
        <dbReference type="PROSITE" id="PS00624"/>
    </source>
</evidence>
<comment type="caution">
    <text evidence="4">The sequence shown here is derived from an EMBL/GenBank/DDBJ whole genome shotgun (WGS) entry which is preliminary data.</text>
</comment>
<feature type="domain" description="Glucose-methanol-choline oxidoreductase N-terminal" evidence="3">
    <location>
        <begin position="316"/>
        <end position="330"/>
    </location>
</feature>
<dbReference type="SUPFAM" id="SSF51905">
    <property type="entry name" value="FAD/NAD(P)-binding domain"/>
    <property type="match status" value="1"/>
</dbReference>
<sequence length="617" mass="66933">MDVTGNSCGCSFVDTSFLPQICGSGFLMFMGLVEHLLKDQCSISDPCRREGLDYIPTYSHYDFIVVGAGVAGPVVASRLSEISSWNVLLIEAGPHEPTITSVPAFAMTARGTVLDWNYQTENTTLACLSTGGRCKWSRGKMVAGSSGMQGMMYTRPHPAILDIWNENVTGWSFSDVLPYYIKSENNLNPEMVEPGYHGFSGPMTVQQFPSRPEMANAVVEAGIELGYRNGDLNGQNQTGGAVAQMMVFEGLRMSTSRAYLRPFYKERDNLKLLVNAQVTKVLIHNDTKKAYGVEYVDTNGVTHTIYAEKEVILSAGAVNSPQLLLLSGIGPKEDLTSVGIEPIVDLPGVGQNLQNHVAGSVSFHINDDSRNTLTLAAVNEFINSRTGNLSSTGITQTTLFMKSKYVTDDVPDLQVFFDGYSSSCSMTGNDGECTGTGLVGSCAQRLIYARPTNVRPLSRGYLTLKSSNPLDPPLIYPNYLQELQDVDVLVDGLKLCLQMANTTAMQKYNLELNVNPVSGCENYTFASDEYFACSVRMATGAENHQAGTCKMGAATDQTSVVDNELKVHGVSNIRVIDASIFPVNPNSNPTSVIIMAAEKISDVIKASWEESAPSRTV</sequence>
<keyword evidence="5" id="KW-1185">Reference proteome</keyword>
<dbReference type="PROSITE" id="PS00624">
    <property type="entry name" value="GMC_OXRED_2"/>
    <property type="match status" value="1"/>
</dbReference>
<protein>
    <recommendedName>
        <fullName evidence="3">Glucose-methanol-choline oxidoreductase N-terminal domain-containing protein</fullName>
    </recommendedName>
</protein>
<dbReference type="GO" id="GO:0050660">
    <property type="term" value="F:flavin adenine dinucleotide binding"/>
    <property type="evidence" value="ECO:0007669"/>
    <property type="project" value="InterPro"/>
</dbReference>
<feature type="binding site" evidence="2">
    <location>
        <position position="278"/>
    </location>
    <ligand>
        <name>FAD</name>
        <dbReference type="ChEBI" id="CHEBI:57692"/>
    </ligand>
</feature>
<comment type="similarity">
    <text evidence="1">Belongs to the GMC oxidoreductase family.</text>
</comment>
<dbReference type="InterPro" id="IPR007867">
    <property type="entry name" value="GMC_OxRtase_C"/>
</dbReference>
<reference evidence="4" key="2">
    <citation type="submission" date="2023-05" db="EMBL/GenBank/DDBJ databases">
        <authorList>
            <person name="Fouks B."/>
        </authorList>
    </citation>
    <scope>NUCLEOTIDE SEQUENCE</scope>
    <source>
        <strain evidence="4">Stay&amp;Tobe</strain>
        <tissue evidence="4">Testes</tissue>
    </source>
</reference>
<reference evidence="4" key="1">
    <citation type="journal article" date="2023" name="IScience">
        <title>Live-bearing cockroach genome reveals convergent evolutionary mechanisms linked to viviparity in insects and beyond.</title>
        <authorList>
            <person name="Fouks B."/>
            <person name="Harrison M.C."/>
            <person name="Mikhailova A.A."/>
            <person name="Marchal E."/>
            <person name="English S."/>
            <person name="Carruthers M."/>
            <person name="Jennings E.C."/>
            <person name="Chiamaka E.L."/>
            <person name="Frigard R.A."/>
            <person name="Pippel M."/>
            <person name="Attardo G.M."/>
            <person name="Benoit J.B."/>
            <person name="Bornberg-Bauer E."/>
            <person name="Tobe S.S."/>
        </authorList>
    </citation>
    <scope>NUCLEOTIDE SEQUENCE</scope>
    <source>
        <strain evidence="4">Stay&amp;Tobe</strain>
    </source>
</reference>
<dbReference type="InterPro" id="IPR012132">
    <property type="entry name" value="GMC_OxRdtase"/>
</dbReference>
<keyword evidence="2" id="KW-0285">Flavoprotein</keyword>
<accession>A0AAD8ADS2</accession>
<keyword evidence="2" id="KW-0274">FAD</keyword>
<dbReference type="GO" id="GO:0016614">
    <property type="term" value="F:oxidoreductase activity, acting on CH-OH group of donors"/>
    <property type="evidence" value="ECO:0007669"/>
    <property type="project" value="InterPro"/>
</dbReference>
<dbReference type="InterPro" id="IPR000172">
    <property type="entry name" value="GMC_OxRdtase_N"/>
</dbReference>
<evidence type="ECO:0000256" key="1">
    <source>
        <dbReference type="ARBA" id="ARBA00010790"/>
    </source>
</evidence>
<evidence type="ECO:0000313" key="4">
    <source>
        <dbReference type="EMBL" id="KAJ9596746.1"/>
    </source>
</evidence>
<dbReference type="Proteomes" id="UP001233999">
    <property type="component" value="Unassembled WGS sequence"/>
</dbReference>